<gene>
    <name evidence="7" type="ORF">MNB_ARC-1_726</name>
</gene>
<name>A0A3B1E614_9ZZZZ</name>
<dbReference type="HAMAP" id="MF_00014">
    <property type="entry name" value="Ribosome_mat_RimM"/>
    <property type="match status" value="1"/>
</dbReference>
<feature type="domain" description="Ribosome maturation factor RimM PRC barrel" evidence="6">
    <location>
        <begin position="97"/>
        <end position="157"/>
    </location>
</feature>
<dbReference type="SUPFAM" id="SSF50447">
    <property type="entry name" value="Translation proteins"/>
    <property type="match status" value="1"/>
</dbReference>
<dbReference type="InterPro" id="IPR056792">
    <property type="entry name" value="PRC_RimM"/>
</dbReference>
<feature type="domain" description="RimM N-terminal" evidence="5">
    <location>
        <begin position="7"/>
        <end position="79"/>
    </location>
</feature>
<evidence type="ECO:0000313" key="7">
    <source>
        <dbReference type="EMBL" id="VAY87189.1"/>
    </source>
</evidence>
<evidence type="ECO:0000259" key="5">
    <source>
        <dbReference type="Pfam" id="PF01782"/>
    </source>
</evidence>
<dbReference type="InterPro" id="IPR011961">
    <property type="entry name" value="RimM"/>
</dbReference>
<dbReference type="InterPro" id="IPR011033">
    <property type="entry name" value="PRC_barrel-like_sf"/>
</dbReference>
<dbReference type="Gene3D" id="2.40.30.60">
    <property type="entry name" value="RimM"/>
    <property type="match status" value="1"/>
</dbReference>
<sequence>MKDKIYIAKIGKTVGLKGHLKLYIDSDFPEQFSKNSTFTTTKDIVLTIDNFNIKNDLIKFVGYDTIEDSSKLVNQQLLSTIEKTKDSCVLQDKQYFWFDLIGCKIIENDKLLGNVLDIHRYPLDDYLEIQADTKTFLLPYTKQYIVAVNIEKELIIAQGACDILEAS</sequence>
<dbReference type="InterPro" id="IPR002676">
    <property type="entry name" value="RimM_N"/>
</dbReference>
<dbReference type="Pfam" id="PF01782">
    <property type="entry name" value="RimM"/>
    <property type="match status" value="1"/>
</dbReference>
<dbReference type="GO" id="GO:0043022">
    <property type="term" value="F:ribosome binding"/>
    <property type="evidence" value="ECO:0007669"/>
    <property type="project" value="InterPro"/>
</dbReference>
<dbReference type="Gene3D" id="2.30.30.240">
    <property type="entry name" value="PRC-barrel domain"/>
    <property type="match status" value="1"/>
</dbReference>
<protein>
    <submittedName>
        <fullName evidence="7">16S rRNA processing protein RimM</fullName>
    </submittedName>
</protein>
<dbReference type="InterPro" id="IPR036976">
    <property type="entry name" value="RimM_N_sf"/>
</dbReference>
<keyword evidence="2" id="KW-0690">Ribosome biogenesis</keyword>
<proteinExistence type="inferred from homology"/>
<keyword evidence="4" id="KW-0143">Chaperone</keyword>
<evidence type="ECO:0000256" key="1">
    <source>
        <dbReference type="ARBA" id="ARBA00022490"/>
    </source>
</evidence>
<evidence type="ECO:0000256" key="2">
    <source>
        <dbReference type="ARBA" id="ARBA00022517"/>
    </source>
</evidence>
<evidence type="ECO:0000256" key="4">
    <source>
        <dbReference type="ARBA" id="ARBA00023186"/>
    </source>
</evidence>
<dbReference type="NCBIfam" id="TIGR02273">
    <property type="entry name" value="16S_RimM"/>
    <property type="match status" value="1"/>
</dbReference>
<accession>A0A3B1E614</accession>
<dbReference type="Pfam" id="PF24986">
    <property type="entry name" value="PRC_RimM"/>
    <property type="match status" value="1"/>
</dbReference>
<reference evidence="7" key="1">
    <citation type="submission" date="2018-10" db="EMBL/GenBank/DDBJ databases">
        <authorList>
            <person name="Aoki K."/>
        </authorList>
    </citation>
    <scope>NUCLEOTIDE SEQUENCE</scope>
</reference>
<keyword evidence="3" id="KW-0698">rRNA processing</keyword>
<dbReference type="InterPro" id="IPR009000">
    <property type="entry name" value="Transl_B-barrel_sf"/>
</dbReference>
<organism evidence="7">
    <name type="scientific">hydrothermal vent metagenome</name>
    <dbReference type="NCBI Taxonomy" id="652676"/>
    <lineage>
        <taxon>unclassified sequences</taxon>
        <taxon>metagenomes</taxon>
        <taxon>ecological metagenomes</taxon>
    </lineage>
</organism>
<dbReference type="PANTHER" id="PTHR33692">
    <property type="entry name" value="RIBOSOME MATURATION FACTOR RIMM"/>
    <property type="match status" value="1"/>
</dbReference>
<evidence type="ECO:0000259" key="6">
    <source>
        <dbReference type="Pfam" id="PF24986"/>
    </source>
</evidence>
<dbReference type="EMBL" id="UOYO01000020">
    <property type="protein sequence ID" value="VAY87189.1"/>
    <property type="molecule type" value="Genomic_DNA"/>
</dbReference>
<dbReference type="SUPFAM" id="SSF50346">
    <property type="entry name" value="PRC-barrel domain"/>
    <property type="match status" value="1"/>
</dbReference>
<dbReference type="GO" id="GO:0006364">
    <property type="term" value="P:rRNA processing"/>
    <property type="evidence" value="ECO:0007669"/>
    <property type="project" value="UniProtKB-KW"/>
</dbReference>
<dbReference type="PANTHER" id="PTHR33692:SF1">
    <property type="entry name" value="RIBOSOME MATURATION FACTOR RIMM"/>
    <property type="match status" value="1"/>
</dbReference>
<evidence type="ECO:0000256" key="3">
    <source>
        <dbReference type="ARBA" id="ARBA00022552"/>
    </source>
</evidence>
<dbReference type="AlphaFoldDB" id="A0A3B1E614"/>
<dbReference type="GO" id="GO:0005840">
    <property type="term" value="C:ribosome"/>
    <property type="evidence" value="ECO:0007669"/>
    <property type="project" value="InterPro"/>
</dbReference>
<keyword evidence="1" id="KW-0963">Cytoplasm</keyword>